<organism evidence="1 2">
    <name type="scientific">Clohesyomyces aquaticus</name>
    <dbReference type="NCBI Taxonomy" id="1231657"/>
    <lineage>
        <taxon>Eukaryota</taxon>
        <taxon>Fungi</taxon>
        <taxon>Dikarya</taxon>
        <taxon>Ascomycota</taxon>
        <taxon>Pezizomycotina</taxon>
        <taxon>Dothideomycetes</taxon>
        <taxon>Pleosporomycetidae</taxon>
        <taxon>Pleosporales</taxon>
        <taxon>Lindgomycetaceae</taxon>
        <taxon>Clohesyomyces</taxon>
    </lineage>
</organism>
<evidence type="ECO:0000313" key="1">
    <source>
        <dbReference type="EMBL" id="ORY03038.1"/>
    </source>
</evidence>
<proteinExistence type="predicted"/>
<accession>A0A1Y1YYC3</accession>
<evidence type="ECO:0008006" key="3">
    <source>
        <dbReference type="Google" id="ProtNLM"/>
    </source>
</evidence>
<name>A0A1Y1YYC3_9PLEO</name>
<sequence>MSTPITVIVAYPSLHPETNQPIRFDFDYYKATHVPKVLEIWRKHEMLSFSIHKFQDLNPLTGQKQPYVLQSFAKFKSLDAFKAALADPASEGATTDVERVADVFPPFMGCRTDGGGDVLEDPLGIVRGRSEINQEA</sequence>
<protein>
    <recommendedName>
        <fullName evidence="3">EthD domain-containing protein</fullName>
    </recommendedName>
</protein>
<dbReference type="PANTHER" id="PTHR40260:SF2">
    <property type="entry name" value="BLR8190 PROTEIN"/>
    <property type="match status" value="1"/>
</dbReference>
<gene>
    <name evidence="1" type="ORF">BCR34DRAFT_605364</name>
</gene>
<dbReference type="SUPFAM" id="SSF54909">
    <property type="entry name" value="Dimeric alpha+beta barrel"/>
    <property type="match status" value="1"/>
</dbReference>
<dbReference type="PANTHER" id="PTHR40260">
    <property type="entry name" value="BLR8190 PROTEIN"/>
    <property type="match status" value="1"/>
</dbReference>
<reference evidence="1 2" key="1">
    <citation type="submission" date="2016-07" db="EMBL/GenBank/DDBJ databases">
        <title>Pervasive Adenine N6-methylation of Active Genes in Fungi.</title>
        <authorList>
            <consortium name="DOE Joint Genome Institute"/>
            <person name="Mondo S.J."/>
            <person name="Dannebaum R.O."/>
            <person name="Kuo R.C."/>
            <person name="Labutti K."/>
            <person name="Haridas S."/>
            <person name="Kuo A."/>
            <person name="Salamov A."/>
            <person name="Ahrendt S.R."/>
            <person name="Lipzen A."/>
            <person name="Sullivan W."/>
            <person name="Andreopoulos W.B."/>
            <person name="Clum A."/>
            <person name="Lindquist E."/>
            <person name="Daum C."/>
            <person name="Ramamoorthy G.K."/>
            <person name="Gryganskyi A."/>
            <person name="Culley D."/>
            <person name="Magnuson J.K."/>
            <person name="James T.Y."/>
            <person name="O'Malley M.A."/>
            <person name="Stajich J.E."/>
            <person name="Spatafora J.W."/>
            <person name="Visel A."/>
            <person name="Grigoriev I.V."/>
        </authorList>
    </citation>
    <scope>NUCLEOTIDE SEQUENCE [LARGE SCALE GENOMIC DNA]</scope>
    <source>
        <strain evidence="1 2">CBS 115471</strain>
    </source>
</reference>
<dbReference type="OrthoDB" id="4892971at2759"/>
<comment type="caution">
    <text evidence="1">The sequence shown here is derived from an EMBL/GenBank/DDBJ whole genome shotgun (WGS) entry which is preliminary data.</text>
</comment>
<dbReference type="Gene3D" id="3.30.70.100">
    <property type="match status" value="1"/>
</dbReference>
<dbReference type="InterPro" id="IPR011008">
    <property type="entry name" value="Dimeric_a/b-barrel"/>
</dbReference>
<dbReference type="EMBL" id="MCFA01000151">
    <property type="protein sequence ID" value="ORY03038.1"/>
    <property type="molecule type" value="Genomic_DNA"/>
</dbReference>
<dbReference type="Proteomes" id="UP000193144">
    <property type="component" value="Unassembled WGS sequence"/>
</dbReference>
<dbReference type="AlphaFoldDB" id="A0A1Y1YYC3"/>
<keyword evidence="2" id="KW-1185">Reference proteome</keyword>
<evidence type="ECO:0000313" key="2">
    <source>
        <dbReference type="Proteomes" id="UP000193144"/>
    </source>
</evidence>